<keyword evidence="2" id="KW-1185">Reference proteome</keyword>
<name>A0A1R3JK87_COCAP</name>
<comment type="caution">
    <text evidence="1">The sequence shown here is derived from an EMBL/GenBank/DDBJ whole genome shotgun (WGS) entry which is preliminary data.</text>
</comment>
<protein>
    <submittedName>
        <fullName evidence="1">Uncharacterized protein</fullName>
    </submittedName>
</protein>
<accession>A0A1R3JK87</accession>
<dbReference type="Gramene" id="OMO95187">
    <property type="protein sequence ID" value="OMO95187"/>
    <property type="gene ID" value="CCACVL1_05513"/>
</dbReference>
<dbReference type="Proteomes" id="UP000188268">
    <property type="component" value="Unassembled WGS sequence"/>
</dbReference>
<reference evidence="1 2" key="1">
    <citation type="submission" date="2013-09" db="EMBL/GenBank/DDBJ databases">
        <title>Corchorus capsularis genome sequencing.</title>
        <authorList>
            <person name="Alam M."/>
            <person name="Haque M.S."/>
            <person name="Islam M.S."/>
            <person name="Emdad E.M."/>
            <person name="Islam M.M."/>
            <person name="Ahmed B."/>
            <person name="Halim A."/>
            <person name="Hossen Q.M.M."/>
            <person name="Hossain M.Z."/>
            <person name="Ahmed R."/>
            <person name="Khan M.M."/>
            <person name="Islam R."/>
            <person name="Rashid M.M."/>
            <person name="Khan S.A."/>
            <person name="Rahman M.S."/>
            <person name="Alam M."/>
        </authorList>
    </citation>
    <scope>NUCLEOTIDE SEQUENCE [LARGE SCALE GENOMIC DNA]</scope>
    <source>
        <strain evidence="2">cv. CVL-1</strain>
        <tissue evidence="1">Whole seedling</tissue>
    </source>
</reference>
<proteinExistence type="predicted"/>
<dbReference type="AlphaFoldDB" id="A0A1R3JK87"/>
<dbReference type="EMBL" id="AWWV01007705">
    <property type="protein sequence ID" value="OMO95187.1"/>
    <property type="molecule type" value="Genomic_DNA"/>
</dbReference>
<organism evidence="1 2">
    <name type="scientific">Corchorus capsularis</name>
    <name type="common">Jute</name>
    <dbReference type="NCBI Taxonomy" id="210143"/>
    <lineage>
        <taxon>Eukaryota</taxon>
        <taxon>Viridiplantae</taxon>
        <taxon>Streptophyta</taxon>
        <taxon>Embryophyta</taxon>
        <taxon>Tracheophyta</taxon>
        <taxon>Spermatophyta</taxon>
        <taxon>Magnoliopsida</taxon>
        <taxon>eudicotyledons</taxon>
        <taxon>Gunneridae</taxon>
        <taxon>Pentapetalae</taxon>
        <taxon>rosids</taxon>
        <taxon>malvids</taxon>
        <taxon>Malvales</taxon>
        <taxon>Malvaceae</taxon>
        <taxon>Grewioideae</taxon>
        <taxon>Apeibeae</taxon>
        <taxon>Corchorus</taxon>
    </lineage>
</organism>
<evidence type="ECO:0000313" key="2">
    <source>
        <dbReference type="Proteomes" id="UP000188268"/>
    </source>
</evidence>
<evidence type="ECO:0000313" key="1">
    <source>
        <dbReference type="EMBL" id="OMO95187.1"/>
    </source>
</evidence>
<sequence length="103" mass="12201">MEQQLNLFQPQIRETQRIRFASANVPSAYFLANHASIEIQVSMSRTFWPVRWKGIKGILRPANMRKVSNLTKWKKANPMTSVFFAGMKLQLSYKWHMHDHSYF</sequence>
<gene>
    <name evidence="1" type="ORF">CCACVL1_05513</name>
</gene>